<keyword evidence="6" id="KW-1185">Reference proteome</keyword>
<dbReference type="PANTHER" id="PTHR46429">
    <property type="entry name" value="23S RRNA (GUANOSINE-2'-O-)-METHYLTRANSFERASE RLMB"/>
    <property type="match status" value="1"/>
</dbReference>
<dbReference type="AlphaFoldDB" id="A0A9X4PCR0"/>
<evidence type="ECO:0000256" key="3">
    <source>
        <dbReference type="SAM" id="MobiDB-lite"/>
    </source>
</evidence>
<dbReference type="Pfam" id="PF08032">
    <property type="entry name" value="SpoU_sub_bind"/>
    <property type="match status" value="1"/>
</dbReference>
<evidence type="ECO:0000256" key="2">
    <source>
        <dbReference type="ARBA" id="ARBA00022679"/>
    </source>
</evidence>
<reference evidence="5" key="1">
    <citation type="submission" date="2016-03" db="EMBL/GenBank/DDBJ databases">
        <title>Co-evolution between Pasteurellaceae and their hosts.</title>
        <authorList>
            <person name="Hansen M.J."/>
            <person name="Bojesen A.M."/>
            <person name="Planet P."/>
        </authorList>
    </citation>
    <scope>NUCLEOTIDE SEQUENCE</scope>
    <source>
        <strain evidence="5">146/S8/89</strain>
    </source>
</reference>
<accession>A0A9X4PCR0</accession>
<name>A0A9X4PCR0_9PAST</name>
<keyword evidence="1 5" id="KW-0489">Methyltransferase</keyword>
<dbReference type="Proteomes" id="UP001155500">
    <property type="component" value="Unassembled WGS sequence"/>
</dbReference>
<evidence type="ECO:0000313" key="5">
    <source>
        <dbReference type="EMBL" id="MDG6894966.1"/>
    </source>
</evidence>
<dbReference type="InterPro" id="IPR029064">
    <property type="entry name" value="Ribosomal_eL30-like_sf"/>
</dbReference>
<dbReference type="Gene3D" id="3.30.1330.30">
    <property type="match status" value="1"/>
</dbReference>
<comment type="caution">
    <text evidence="5">The sequence shown here is derived from an EMBL/GenBank/DDBJ whole genome shotgun (WGS) entry which is preliminary data.</text>
</comment>
<dbReference type="SUPFAM" id="SSF55315">
    <property type="entry name" value="L30e-like"/>
    <property type="match status" value="1"/>
</dbReference>
<dbReference type="PIRSF" id="PIRSF006280">
    <property type="entry name" value="YfiF_prd"/>
    <property type="match status" value="1"/>
</dbReference>
<dbReference type="GO" id="GO:0008173">
    <property type="term" value="F:RNA methyltransferase activity"/>
    <property type="evidence" value="ECO:0007669"/>
    <property type="project" value="InterPro"/>
</dbReference>
<dbReference type="Pfam" id="PF00588">
    <property type="entry name" value="SpoU_methylase"/>
    <property type="match status" value="1"/>
</dbReference>
<keyword evidence="2" id="KW-0808">Transferase</keyword>
<dbReference type="RefSeq" id="WP_279572409.1">
    <property type="nucleotide sequence ID" value="NZ_LWID01000001.1"/>
</dbReference>
<dbReference type="InterPro" id="IPR001537">
    <property type="entry name" value="SpoU_MeTrfase"/>
</dbReference>
<dbReference type="InterPro" id="IPR029026">
    <property type="entry name" value="tRNA_m1G_MTases_N"/>
</dbReference>
<dbReference type="EMBL" id="LWID01000001">
    <property type="protein sequence ID" value="MDG6894966.1"/>
    <property type="molecule type" value="Genomic_DNA"/>
</dbReference>
<dbReference type="GO" id="GO:0005829">
    <property type="term" value="C:cytosol"/>
    <property type="evidence" value="ECO:0007669"/>
    <property type="project" value="TreeGrafter"/>
</dbReference>
<dbReference type="InterPro" id="IPR016479">
    <property type="entry name" value="YfiF_prd"/>
</dbReference>
<sequence>MQHKKTTFQQNKRQFKEPTSHLSSQRATSADAHKKGQKSQFSTKTVSTLTNTQLPSANKAGTVAVLVKNRTSQVNEKKTGPLSPRAPEKIRKNRAEEMKVYGENACLTLFDVRPDAIVRIWATVQMSHKIGHILRYLASHKKVYHIVDNQELQLVSGSEHHGGICMLVKKSTPFTLSGYLQLERSQDCLVLLNQIGNAYNIGGLMRTCAYFGVRGLVVEQVDCLHSSMALRIAEGGAEHLISLESHNLHQGLQQLRQAGYQIVHLSADKQGEALSHIKFANKVVFVLSEVNDDSLLLPSDKQVKISHSHQLKQGLNVVVNAGILLSTWYNQ</sequence>
<gene>
    <name evidence="5" type="ORF">A6A20_04835</name>
</gene>
<organism evidence="5 6">
    <name type="scientific">Volucribacter amazonae</name>
    <dbReference type="NCBI Taxonomy" id="256731"/>
    <lineage>
        <taxon>Bacteria</taxon>
        <taxon>Pseudomonadati</taxon>
        <taxon>Pseudomonadota</taxon>
        <taxon>Gammaproteobacteria</taxon>
        <taxon>Pasteurellales</taxon>
        <taxon>Pasteurellaceae</taxon>
        <taxon>Volucribacter</taxon>
    </lineage>
</organism>
<dbReference type="InterPro" id="IPR029028">
    <property type="entry name" value="Alpha/beta_knot_MTases"/>
</dbReference>
<evidence type="ECO:0000313" key="6">
    <source>
        <dbReference type="Proteomes" id="UP001155500"/>
    </source>
</evidence>
<dbReference type="SUPFAM" id="SSF75217">
    <property type="entry name" value="alpha/beta knot"/>
    <property type="match status" value="1"/>
</dbReference>
<protein>
    <submittedName>
        <fullName evidence="5">rRNA methyltransferase</fullName>
    </submittedName>
</protein>
<dbReference type="PANTHER" id="PTHR46429:SF2">
    <property type="entry name" value="TRNA_RRNA METHYLTRANSFERASE"/>
    <property type="match status" value="1"/>
</dbReference>
<evidence type="ECO:0000256" key="1">
    <source>
        <dbReference type="ARBA" id="ARBA00022603"/>
    </source>
</evidence>
<dbReference type="InterPro" id="IPR004441">
    <property type="entry name" value="rRNA_MeTrfase_TrmH"/>
</dbReference>
<dbReference type="GO" id="GO:0003723">
    <property type="term" value="F:RNA binding"/>
    <property type="evidence" value="ECO:0007669"/>
    <property type="project" value="InterPro"/>
</dbReference>
<dbReference type="GO" id="GO:0032259">
    <property type="term" value="P:methylation"/>
    <property type="evidence" value="ECO:0007669"/>
    <property type="project" value="UniProtKB-KW"/>
</dbReference>
<dbReference type="Gene3D" id="3.40.1280.10">
    <property type="match status" value="1"/>
</dbReference>
<evidence type="ECO:0000259" key="4">
    <source>
        <dbReference type="SMART" id="SM00967"/>
    </source>
</evidence>
<proteinExistence type="predicted"/>
<feature type="compositionally biased region" description="Polar residues" evidence="3">
    <location>
        <begin position="38"/>
        <end position="47"/>
    </location>
</feature>
<dbReference type="SMART" id="SM00967">
    <property type="entry name" value="SpoU_sub_bind"/>
    <property type="match status" value="1"/>
</dbReference>
<feature type="region of interest" description="Disordered" evidence="3">
    <location>
        <begin position="1"/>
        <end position="47"/>
    </location>
</feature>
<dbReference type="InterPro" id="IPR013123">
    <property type="entry name" value="SpoU_subst-bd"/>
</dbReference>
<dbReference type="GO" id="GO:0006396">
    <property type="term" value="P:RNA processing"/>
    <property type="evidence" value="ECO:0007669"/>
    <property type="project" value="InterPro"/>
</dbReference>
<dbReference type="NCBIfam" id="NF008117">
    <property type="entry name" value="PRK10864.1"/>
    <property type="match status" value="1"/>
</dbReference>
<feature type="domain" description="RNA 2-O ribose methyltransferase substrate binding" evidence="4">
    <location>
        <begin position="99"/>
        <end position="174"/>
    </location>
</feature>